<protein>
    <submittedName>
        <fullName evidence="2">MbtH protein</fullName>
    </submittedName>
</protein>
<dbReference type="Pfam" id="PF03621">
    <property type="entry name" value="MbtH"/>
    <property type="match status" value="1"/>
</dbReference>
<dbReference type="AlphaFoldDB" id="A0A918YZ67"/>
<dbReference type="InterPro" id="IPR037407">
    <property type="entry name" value="MLP_fam"/>
</dbReference>
<gene>
    <name evidence="2" type="primary">mbtH</name>
    <name evidence="2" type="ORF">GCM10017771_45140</name>
</gene>
<dbReference type="SUPFAM" id="SSF160582">
    <property type="entry name" value="MbtH-like"/>
    <property type="match status" value="1"/>
</dbReference>
<dbReference type="InterPro" id="IPR038020">
    <property type="entry name" value="MbtH-like_sf"/>
</dbReference>
<evidence type="ECO:0000313" key="3">
    <source>
        <dbReference type="Proteomes" id="UP000603227"/>
    </source>
</evidence>
<dbReference type="PANTHER" id="PTHR38444:SF1">
    <property type="entry name" value="ENTEROBACTIN BIOSYNTHESIS PROTEIN YBDZ"/>
    <property type="match status" value="1"/>
</dbReference>
<comment type="caution">
    <text evidence="2">The sequence shown here is derived from an EMBL/GenBank/DDBJ whole genome shotgun (WGS) entry which is preliminary data.</text>
</comment>
<dbReference type="GO" id="GO:0019290">
    <property type="term" value="P:siderophore biosynthetic process"/>
    <property type="evidence" value="ECO:0007669"/>
    <property type="project" value="TreeGrafter"/>
</dbReference>
<reference evidence="2" key="1">
    <citation type="journal article" date="2014" name="Int. J. Syst. Evol. Microbiol.">
        <title>Complete genome sequence of Corynebacterium casei LMG S-19264T (=DSM 44701T), isolated from a smear-ripened cheese.</title>
        <authorList>
            <consortium name="US DOE Joint Genome Institute (JGI-PGF)"/>
            <person name="Walter F."/>
            <person name="Albersmeier A."/>
            <person name="Kalinowski J."/>
            <person name="Ruckert C."/>
        </authorList>
    </citation>
    <scope>NUCLEOTIDE SEQUENCE</scope>
    <source>
        <strain evidence="2">CGMCC 4.7403</strain>
    </source>
</reference>
<dbReference type="EMBL" id="BNAT01000015">
    <property type="protein sequence ID" value="GHE29401.1"/>
    <property type="molecule type" value="Genomic_DNA"/>
</dbReference>
<dbReference type="InterPro" id="IPR005153">
    <property type="entry name" value="MbtH-like_dom"/>
</dbReference>
<dbReference type="RefSeq" id="WP_189784290.1">
    <property type="nucleotide sequence ID" value="NZ_BNAT01000015.1"/>
</dbReference>
<proteinExistence type="predicted"/>
<feature type="domain" description="MbtH-like" evidence="1">
    <location>
        <begin position="1"/>
        <end position="50"/>
    </location>
</feature>
<dbReference type="Gene3D" id="3.90.820.10">
    <property type="entry name" value="Structural Genomics, Unknown Function 30-nov-00 1gh9 Mol_id"/>
    <property type="match status" value="1"/>
</dbReference>
<dbReference type="GO" id="GO:0005829">
    <property type="term" value="C:cytosol"/>
    <property type="evidence" value="ECO:0007669"/>
    <property type="project" value="TreeGrafter"/>
</dbReference>
<name>A0A918YZ67_9ACTN</name>
<dbReference type="PANTHER" id="PTHR38444">
    <property type="entry name" value="ENTEROBACTIN BIOSYNTHESIS PROTEIN YBDZ"/>
    <property type="match status" value="1"/>
</dbReference>
<accession>A0A918YZ67</accession>
<keyword evidence="3" id="KW-1185">Reference proteome</keyword>
<dbReference type="Proteomes" id="UP000603227">
    <property type="component" value="Unassembled WGS sequence"/>
</dbReference>
<evidence type="ECO:0000259" key="1">
    <source>
        <dbReference type="SMART" id="SM00923"/>
    </source>
</evidence>
<evidence type="ECO:0000313" key="2">
    <source>
        <dbReference type="EMBL" id="GHE29401.1"/>
    </source>
</evidence>
<dbReference type="SMART" id="SM00923">
    <property type="entry name" value="MbtH"/>
    <property type="match status" value="1"/>
</dbReference>
<organism evidence="2 3">
    <name type="scientific">Streptomyces capitiformicae</name>
    <dbReference type="NCBI Taxonomy" id="2014920"/>
    <lineage>
        <taxon>Bacteria</taxon>
        <taxon>Bacillati</taxon>
        <taxon>Actinomycetota</taxon>
        <taxon>Actinomycetes</taxon>
        <taxon>Kitasatosporales</taxon>
        <taxon>Streptomycetaceae</taxon>
        <taxon>Streptomyces</taxon>
    </lineage>
</organism>
<sequence length="69" mass="8126">MPFESCEDFVVVRNHEDQYSIWPAELSLPRGWTAEQVRGPRADCLEYIDRVWTDMRPRGLRQATDRSAD</sequence>
<reference evidence="2" key="2">
    <citation type="submission" date="2020-09" db="EMBL/GenBank/DDBJ databases">
        <authorList>
            <person name="Sun Q."/>
            <person name="Zhou Y."/>
        </authorList>
    </citation>
    <scope>NUCLEOTIDE SEQUENCE</scope>
    <source>
        <strain evidence="2">CGMCC 4.7403</strain>
    </source>
</reference>